<keyword evidence="1" id="KW-0812">Transmembrane</keyword>
<accession>I7KP49</accession>
<evidence type="ECO:0008006" key="4">
    <source>
        <dbReference type="Google" id="ProtNLM"/>
    </source>
</evidence>
<evidence type="ECO:0000313" key="3">
    <source>
        <dbReference type="Proteomes" id="UP000009326"/>
    </source>
</evidence>
<keyword evidence="1" id="KW-1133">Transmembrane helix</keyword>
<comment type="caution">
    <text evidence="2">The sequence shown here is derived from an EMBL/GenBank/DDBJ whole genome shotgun (WGS) entry which is preliminary data.</text>
</comment>
<feature type="transmembrane region" description="Helical" evidence="1">
    <location>
        <begin position="6"/>
        <end position="30"/>
    </location>
</feature>
<organism evidence="2 3">
    <name type="scientific">Lactobacillus gigeriorum DSM 23908 = CRBIP 24.85</name>
    <dbReference type="NCBI Taxonomy" id="1423751"/>
    <lineage>
        <taxon>Bacteria</taxon>
        <taxon>Bacillati</taxon>
        <taxon>Bacillota</taxon>
        <taxon>Bacilli</taxon>
        <taxon>Lactobacillales</taxon>
        <taxon>Lactobacillaceae</taxon>
        <taxon>Lactobacillus</taxon>
    </lineage>
</organism>
<dbReference type="OrthoDB" id="2298188at2"/>
<keyword evidence="1" id="KW-0472">Membrane</keyword>
<reference evidence="2 3" key="1">
    <citation type="submission" date="2012-06" db="EMBL/GenBank/DDBJ databases">
        <title>Draft genome sequence of Lactobacillus gigeriorum CRBIP 24.85T, isolated from chicken crop.</title>
        <authorList>
            <person name="Cousin S."/>
            <person name="Ma L."/>
            <person name="Creno S."/>
            <person name="Clermont D."/>
            <person name="Loux V."/>
            <person name="Bizet C."/>
            <person name="Bouchier C."/>
        </authorList>
    </citation>
    <scope>NUCLEOTIDE SEQUENCE [LARGE SCALE GENOMIC DNA]</scope>
    <source>
        <strain evidence="3">CRBIP 24.85T</strain>
    </source>
</reference>
<dbReference type="EMBL" id="CAKC01000054">
    <property type="protein sequence ID" value="CCI87129.1"/>
    <property type="molecule type" value="Genomic_DNA"/>
</dbReference>
<feature type="transmembrane region" description="Helical" evidence="1">
    <location>
        <begin position="77"/>
        <end position="98"/>
    </location>
</feature>
<feature type="transmembrane region" description="Helical" evidence="1">
    <location>
        <begin position="37"/>
        <end position="57"/>
    </location>
</feature>
<protein>
    <recommendedName>
        <fullName evidence="4">Integral membrane protein</fullName>
    </recommendedName>
</protein>
<evidence type="ECO:0000256" key="1">
    <source>
        <dbReference type="SAM" id="Phobius"/>
    </source>
</evidence>
<dbReference type="RefSeq" id="WP_008473266.1">
    <property type="nucleotide sequence ID" value="NZ_AYZO01000040.1"/>
</dbReference>
<sequence length="104" mass="12206">MFATVFYWVIICAASLWGAWSLIWSLIYMGKHENGNLWIFAIIDALSSIALGILYIIYSTQDNQWYWFASKITDIAWLVYIFYFFIALTVFQFVFGFTKKAKKA</sequence>
<gene>
    <name evidence="2" type="ORF">BN52_02940</name>
</gene>
<dbReference type="AlphaFoldDB" id="I7KP49"/>
<evidence type="ECO:0000313" key="2">
    <source>
        <dbReference type="EMBL" id="CCI87129.1"/>
    </source>
</evidence>
<name>I7KP49_9LACO</name>
<proteinExistence type="predicted"/>
<dbReference type="Proteomes" id="UP000009326">
    <property type="component" value="Unassembled WGS sequence"/>
</dbReference>